<protein>
    <recommendedName>
        <fullName evidence="3">Stage 0 sporulation protein A homolog</fullName>
        <ecNumber evidence="2">2.7.13.3</ecNumber>
    </recommendedName>
</protein>
<dbReference type="InterPro" id="IPR011006">
    <property type="entry name" value="CheY-like_superfamily"/>
</dbReference>
<name>A0A1S9N8K7_CLOBE</name>
<dbReference type="EC" id="2.7.13.3" evidence="2"/>
<evidence type="ECO:0000313" key="14">
    <source>
        <dbReference type="Proteomes" id="UP000190959"/>
    </source>
</evidence>
<dbReference type="InterPro" id="IPR003661">
    <property type="entry name" value="HisK_dim/P_dom"/>
</dbReference>
<dbReference type="GO" id="GO:0005886">
    <property type="term" value="C:plasma membrane"/>
    <property type="evidence" value="ECO:0007669"/>
    <property type="project" value="TreeGrafter"/>
</dbReference>
<accession>A0A1S9N8K7</accession>
<evidence type="ECO:0000256" key="2">
    <source>
        <dbReference type="ARBA" id="ARBA00012438"/>
    </source>
</evidence>
<dbReference type="InterPro" id="IPR004358">
    <property type="entry name" value="Sig_transdc_His_kin-like_C"/>
</dbReference>
<reference evidence="13 14" key="1">
    <citation type="submission" date="2017-02" db="EMBL/GenBank/DDBJ databases">
        <title>Genome sequence of Clostridium beijerinckii Br21.</title>
        <authorList>
            <person name="Fonseca B.C."/>
            <person name="Guazzaroni M.E."/>
            <person name="Riano-Pachon D.M."/>
            <person name="Reginatto V."/>
        </authorList>
    </citation>
    <scope>NUCLEOTIDE SEQUENCE [LARGE SCALE GENOMIC DNA]</scope>
    <source>
        <strain evidence="13 14">Br21</strain>
    </source>
</reference>
<dbReference type="Proteomes" id="UP000190959">
    <property type="component" value="Unassembled WGS sequence"/>
</dbReference>
<keyword evidence="5" id="KW-0808">Transferase</keyword>
<proteinExistence type="predicted"/>
<keyword evidence="10" id="KW-0472">Membrane</keyword>
<dbReference type="InterPro" id="IPR036097">
    <property type="entry name" value="HisK_dim/P_sf"/>
</dbReference>
<evidence type="ECO:0000256" key="4">
    <source>
        <dbReference type="ARBA" id="ARBA00022553"/>
    </source>
</evidence>
<gene>
    <name evidence="13" type="ORF">CBEIBR21_12035</name>
</gene>
<feature type="modified residue" description="4-aspartylphosphate" evidence="9">
    <location>
        <position position="755"/>
    </location>
</feature>
<feature type="transmembrane region" description="Helical" evidence="10">
    <location>
        <begin position="202"/>
        <end position="225"/>
    </location>
</feature>
<keyword evidence="4 9" id="KW-0597">Phosphoprotein</keyword>
<evidence type="ECO:0000259" key="11">
    <source>
        <dbReference type="PROSITE" id="PS50109"/>
    </source>
</evidence>
<dbReference type="PANTHER" id="PTHR43047">
    <property type="entry name" value="TWO-COMPONENT HISTIDINE PROTEIN KINASE"/>
    <property type="match status" value="1"/>
</dbReference>
<keyword evidence="7" id="KW-0902">Two-component regulatory system</keyword>
<dbReference type="InterPro" id="IPR001789">
    <property type="entry name" value="Sig_transdc_resp-reg_receiver"/>
</dbReference>
<keyword evidence="10" id="KW-1133">Transmembrane helix</keyword>
<feature type="domain" description="Histidine kinase" evidence="11">
    <location>
        <begin position="933"/>
        <end position="1031"/>
    </location>
</feature>
<dbReference type="Gene3D" id="3.30.565.10">
    <property type="entry name" value="Histidine kinase-like ATPase, C-terminal domain"/>
    <property type="match status" value="2"/>
</dbReference>
<keyword evidence="10" id="KW-0812">Transmembrane</keyword>
<organism evidence="13 14">
    <name type="scientific">Clostridium beijerinckii</name>
    <name type="common">Clostridium MP</name>
    <dbReference type="NCBI Taxonomy" id="1520"/>
    <lineage>
        <taxon>Bacteria</taxon>
        <taxon>Bacillati</taxon>
        <taxon>Bacillota</taxon>
        <taxon>Clostridia</taxon>
        <taxon>Eubacteriales</taxon>
        <taxon>Clostridiaceae</taxon>
        <taxon>Clostridium</taxon>
    </lineage>
</organism>
<dbReference type="InterPro" id="IPR010559">
    <property type="entry name" value="Sig_transdc_His_kin_internal"/>
</dbReference>
<dbReference type="AlphaFoldDB" id="A0A1S9N8K7"/>
<dbReference type="Pfam" id="PF00072">
    <property type="entry name" value="Response_reg"/>
    <property type="match status" value="1"/>
</dbReference>
<dbReference type="CDD" id="cd00082">
    <property type="entry name" value="HisKA"/>
    <property type="match status" value="1"/>
</dbReference>
<dbReference type="GO" id="GO:0009927">
    <property type="term" value="F:histidine phosphotransfer kinase activity"/>
    <property type="evidence" value="ECO:0007669"/>
    <property type="project" value="TreeGrafter"/>
</dbReference>
<dbReference type="Pfam" id="PF00512">
    <property type="entry name" value="HisKA"/>
    <property type="match status" value="1"/>
</dbReference>
<feature type="domain" description="Response regulatory" evidence="12">
    <location>
        <begin position="705"/>
        <end position="822"/>
    </location>
</feature>
<feature type="transmembrane region" description="Helical" evidence="10">
    <location>
        <begin position="308"/>
        <end position="328"/>
    </location>
</feature>
<dbReference type="PRINTS" id="PR00344">
    <property type="entry name" value="BCTRLSENSOR"/>
</dbReference>
<dbReference type="EMBL" id="MWMH01000003">
    <property type="protein sequence ID" value="OOP73741.1"/>
    <property type="molecule type" value="Genomic_DNA"/>
</dbReference>
<dbReference type="Gene3D" id="3.40.50.2300">
    <property type="match status" value="1"/>
</dbReference>
<dbReference type="InterPro" id="IPR008979">
    <property type="entry name" value="Galactose-bd-like_sf"/>
</dbReference>
<dbReference type="SUPFAM" id="SSF55874">
    <property type="entry name" value="ATPase domain of HSP90 chaperone/DNA topoisomerase II/histidine kinase"/>
    <property type="match status" value="2"/>
</dbReference>
<evidence type="ECO:0000256" key="7">
    <source>
        <dbReference type="ARBA" id="ARBA00023012"/>
    </source>
</evidence>
<dbReference type="InterPro" id="IPR003594">
    <property type="entry name" value="HATPase_dom"/>
</dbReference>
<dbReference type="SUPFAM" id="SSF49785">
    <property type="entry name" value="Galactose-binding domain-like"/>
    <property type="match status" value="1"/>
</dbReference>
<evidence type="ECO:0000256" key="3">
    <source>
        <dbReference type="ARBA" id="ARBA00018672"/>
    </source>
</evidence>
<dbReference type="Pfam" id="PF02518">
    <property type="entry name" value="HATPase_c"/>
    <property type="match status" value="2"/>
</dbReference>
<evidence type="ECO:0000256" key="1">
    <source>
        <dbReference type="ARBA" id="ARBA00000085"/>
    </source>
</evidence>
<evidence type="ECO:0000313" key="13">
    <source>
        <dbReference type="EMBL" id="OOP73741.1"/>
    </source>
</evidence>
<keyword evidence="6 13" id="KW-0418">Kinase</keyword>
<feature type="domain" description="Histidine kinase" evidence="11">
    <location>
        <begin position="441"/>
        <end position="660"/>
    </location>
</feature>
<comment type="function">
    <text evidence="8">May play the central regulatory role in sporulation. It may be an element of the effector pathway responsible for the activation of sporulation genes in response to nutritional stress. Spo0A may act in concert with spo0H (a sigma factor) to control the expression of some genes that are critical to the sporulation process.</text>
</comment>
<dbReference type="PROSITE" id="PS50109">
    <property type="entry name" value="HIS_KIN"/>
    <property type="match status" value="2"/>
</dbReference>
<dbReference type="SUPFAM" id="SSF52172">
    <property type="entry name" value="CheY-like"/>
    <property type="match status" value="1"/>
</dbReference>
<comment type="caution">
    <text evidence="13">The sequence shown here is derived from an EMBL/GenBank/DDBJ whole genome shotgun (WGS) entry which is preliminary data.</text>
</comment>
<feature type="transmembrane region" description="Helical" evidence="10">
    <location>
        <begin position="334"/>
        <end position="352"/>
    </location>
</feature>
<dbReference type="PROSITE" id="PS50110">
    <property type="entry name" value="RESPONSE_REGULATORY"/>
    <property type="match status" value="1"/>
</dbReference>
<dbReference type="GO" id="GO:0000155">
    <property type="term" value="F:phosphorelay sensor kinase activity"/>
    <property type="evidence" value="ECO:0007669"/>
    <property type="project" value="InterPro"/>
</dbReference>
<evidence type="ECO:0000256" key="5">
    <source>
        <dbReference type="ARBA" id="ARBA00022679"/>
    </source>
</evidence>
<dbReference type="InterPro" id="IPR036890">
    <property type="entry name" value="HATPase_C_sf"/>
</dbReference>
<feature type="transmembrane region" description="Helical" evidence="10">
    <location>
        <begin position="364"/>
        <end position="387"/>
    </location>
</feature>
<dbReference type="RefSeq" id="WP_078115733.1">
    <property type="nucleotide sequence ID" value="NZ_CP144906.1"/>
</dbReference>
<dbReference type="Gene3D" id="1.10.287.130">
    <property type="match status" value="1"/>
</dbReference>
<dbReference type="SMART" id="SM00448">
    <property type="entry name" value="REC"/>
    <property type="match status" value="1"/>
</dbReference>
<evidence type="ECO:0000256" key="9">
    <source>
        <dbReference type="PROSITE-ProRule" id="PRU00169"/>
    </source>
</evidence>
<dbReference type="SMART" id="SM00388">
    <property type="entry name" value="HisKA"/>
    <property type="match status" value="1"/>
</dbReference>
<feature type="transmembrane region" description="Helical" evidence="10">
    <location>
        <begin position="237"/>
        <end position="254"/>
    </location>
</feature>
<dbReference type="Pfam" id="PF06580">
    <property type="entry name" value="His_kinase"/>
    <property type="match status" value="1"/>
</dbReference>
<evidence type="ECO:0000256" key="6">
    <source>
        <dbReference type="ARBA" id="ARBA00022777"/>
    </source>
</evidence>
<evidence type="ECO:0000256" key="10">
    <source>
        <dbReference type="SAM" id="Phobius"/>
    </source>
</evidence>
<dbReference type="InterPro" id="IPR005467">
    <property type="entry name" value="His_kinase_dom"/>
</dbReference>
<evidence type="ECO:0000256" key="8">
    <source>
        <dbReference type="ARBA" id="ARBA00024867"/>
    </source>
</evidence>
<dbReference type="SMART" id="SM00387">
    <property type="entry name" value="HATPase_c"/>
    <property type="match status" value="2"/>
</dbReference>
<dbReference type="Gene3D" id="2.60.120.260">
    <property type="entry name" value="Galactose-binding domain-like"/>
    <property type="match status" value="1"/>
</dbReference>
<feature type="transmembrane region" description="Helical" evidence="10">
    <location>
        <begin position="266"/>
        <end position="287"/>
    </location>
</feature>
<sequence length="1033" mass="117760">MRKKYICLLFGLIIILIFSTGYFVSKSFYNKAPLVKNGFIDLSDWDFNKDGNVKLDGYWEFYPNELLSPSDINNEVALHKFYINTPGPWRNQIPNDVISDKGIGTYRVKIKINKSVLMYGIKTTHIRSANKIFVNGKEIGQRGNPEPSFEEGYFSDIQRTVTCFKPEGDTLDVIIQVANLDYFSGGIIQSVFFGDYEEILDYYIIFIVLDIANILILGIFGVYYIGIYLKNIRQKKFLYIGSICIIYAFVSSTVNEKIFNKIFSFMPYFGILKIKLALISLSIYLVLLLIRKCGNDFITRKNIKIAKYIIFASIFAVLLIPMELVGLFENIVDIINILISVLVALSIMKAIYHKRYGEIGKKGTILLLCGVIAALTQYCIFVLYYSSIIKSNVIPFITYFIFLLAVLVIILKQHINAYNKIQTINSDLISLDKLRNEFLISTSHEFKTPLHGIINIAQTILNKNDRNTAKVDENLAYIISTTTRLSSLVNDIIDFQSMQNEDFKVNKKVFDINGIVQAVFDILAYMRKNEEIQLINSVPIGEYYVYTDENRFKQILFNLIVNSLKYTENGFIQIKADVVEKNYINITIEDTGIGIDEKYHDEIFERNIDIDKNVFNGIFPSGLGLSISKLLASRIGGELYLKWSEPDKGSIFVVKMPKTNENSDVIRQEEQNIKNNIITSRSDEKLSTNILCETTENKSNGEKLKILLVDDDVCNIKVLQEIFYDSNYETLVAYNGADALELVKKHKDISIVLLDVMMPGLSGYDVCKRIREEYKLFELPILLLTVRSTPDDIALGFEAGANDFLIKPFNFMELKARVTTLQKMRIAVKEALKMETVFLQSQIKPHFLYNALSVIVSLCYRDGKKAGELLGELSKYLRFTFDIDPYNSFISLKEEISFVRSYVKLEKARFGERLEFEFDIDEECLQNTIPALVIQPLVENSIRHGLVKRISGGIVKISIKKSNNYIKIVIQDDGVGIDSEKLKGLLDYSISINSGLKNVNKRLINEYGHGIIIESKVGQGTTSTINIPVKLNI</sequence>
<comment type="catalytic activity">
    <reaction evidence="1">
        <text>ATP + protein L-histidine = ADP + protein N-phospho-L-histidine.</text>
        <dbReference type="EC" id="2.7.13.3"/>
    </reaction>
</comment>
<dbReference type="PANTHER" id="PTHR43047:SF72">
    <property type="entry name" value="OSMOSENSING HISTIDINE PROTEIN KINASE SLN1"/>
    <property type="match status" value="1"/>
</dbReference>
<evidence type="ECO:0000259" key="12">
    <source>
        <dbReference type="PROSITE" id="PS50110"/>
    </source>
</evidence>
<feature type="transmembrane region" description="Helical" evidence="10">
    <location>
        <begin position="393"/>
        <end position="411"/>
    </location>
</feature>
<dbReference type="SUPFAM" id="SSF47384">
    <property type="entry name" value="Homodimeric domain of signal transducing histidine kinase"/>
    <property type="match status" value="1"/>
</dbReference>